<keyword evidence="2" id="KW-0645">Protease</keyword>
<dbReference type="GO" id="GO:0006508">
    <property type="term" value="P:proteolysis"/>
    <property type="evidence" value="ECO:0007669"/>
    <property type="project" value="UniProtKB-KW"/>
</dbReference>
<dbReference type="AlphaFoldDB" id="A0A6J4Q0R6"/>
<proteinExistence type="predicted"/>
<dbReference type="EMBL" id="CADCUW010000342">
    <property type="protein sequence ID" value="CAA9424751.1"/>
    <property type="molecule type" value="Genomic_DNA"/>
</dbReference>
<feature type="non-terminal residue" evidence="2">
    <location>
        <position position="200"/>
    </location>
</feature>
<dbReference type="EC" id="3.4.21.92" evidence="2"/>
<dbReference type="GO" id="GO:0004252">
    <property type="term" value="F:serine-type endopeptidase activity"/>
    <property type="evidence" value="ECO:0007669"/>
    <property type="project" value="UniProtKB-EC"/>
</dbReference>
<feature type="non-terminal residue" evidence="2">
    <location>
        <position position="1"/>
    </location>
</feature>
<feature type="compositionally biased region" description="Basic residues" evidence="1">
    <location>
        <begin position="172"/>
        <end position="200"/>
    </location>
</feature>
<feature type="compositionally biased region" description="Basic residues" evidence="1">
    <location>
        <begin position="38"/>
        <end position="51"/>
    </location>
</feature>
<name>A0A6J4Q0R6_9ACTN</name>
<feature type="region of interest" description="Disordered" evidence="1">
    <location>
        <begin position="1"/>
        <end position="200"/>
    </location>
</feature>
<sequence length="200" mass="22875">ELLRSPGRDPLRHRAEPSWRAGHGHLLAALEGQDHLPRHPRGRPGRERHHGAAFAPRERGPGAGHQPVHKLAGRFRHGRPRDLRHHALRQAGHRYHGPRHGRLDGCLPARGGCEGQEERASEHQDPPSPAERRRARRAGLRRGDPRQGARPHQAAPQRDPGREHRTGLRQDRARHRPRLHNGPRGGHRVRRHRHHHQEPL</sequence>
<feature type="compositionally biased region" description="Basic and acidic residues" evidence="1">
    <location>
        <begin position="116"/>
        <end position="125"/>
    </location>
</feature>
<organism evidence="2">
    <name type="scientific">uncultured Rubrobacteraceae bacterium</name>
    <dbReference type="NCBI Taxonomy" id="349277"/>
    <lineage>
        <taxon>Bacteria</taxon>
        <taxon>Bacillati</taxon>
        <taxon>Actinomycetota</taxon>
        <taxon>Rubrobacteria</taxon>
        <taxon>Rubrobacterales</taxon>
        <taxon>Rubrobacteraceae</taxon>
        <taxon>environmental samples</taxon>
    </lineage>
</organism>
<evidence type="ECO:0000256" key="1">
    <source>
        <dbReference type="SAM" id="MobiDB-lite"/>
    </source>
</evidence>
<keyword evidence="2" id="KW-0378">Hydrolase</keyword>
<protein>
    <submittedName>
        <fullName evidence="2">ATP-dependent Clp protease proteolytic subunit</fullName>
        <ecNumber evidence="2">3.4.21.92</ecNumber>
    </submittedName>
</protein>
<reference evidence="2" key="1">
    <citation type="submission" date="2020-02" db="EMBL/GenBank/DDBJ databases">
        <authorList>
            <person name="Meier V. D."/>
        </authorList>
    </citation>
    <scope>NUCLEOTIDE SEQUENCE</scope>
    <source>
        <strain evidence="2">AVDCRST_MAG01</strain>
    </source>
</reference>
<accession>A0A6J4Q0R6</accession>
<feature type="compositionally biased region" description="Basic and acidic residues" evidence="1">
    <location>
        <begin position="159"/>
        <end position="171"/>
    </location>
</feature>
<evidence type="ECO:0000313" key="2">
    <source>
        <dbReference type="EMBL" id="CAA9424751.1"/>
    </source>
</evidence>
<gene>
    <name evidence="2" type="ORF">AVDCRST_MAG01-01-2510</name>
</gene>
<feature type="compositionally biased region" description="Basic and acidic residues" evidence="1">
    <location>
        <begin position="1"/>
        <end position="17"/>
    </location>
</feature>
<feature type="compositionally biased region" description="Basic residues" evidence="1">
    <location>
        <begin position="67"/>
        <end position="100"/>
    </location>
</feature>